<dbReference type="Pfam" id="PF06862">
    <property type="entry name" value="Utp25_C"/>
    <property type="match status" value="1"/>
</dbReference>
<evidence type="ECO:0000259" key="7">
    <source>
        <dbReference type="Pfam" id="PF06862"/>
    </source>
</evidence>
<feature type="compositionally biased region" description="Basic residues" evidence="6">
    <location>
        <begin position="8"/>
        <end position="22"/>
    </location>
</feature>
<organism evidence="9">
    <name type="scientific">Xenopsylla cheopis</name>
    <name type="common">Oriental rat flea</name>
    <name type="synonym">Pulex cheopis</name>
    <dbReference type="NCBI Taxonomy" id="163159"/>
    <lineage>
        <taxon>Eukaryota</taxon>
        <taxon>Metazoa</taxon>
        <taxon>Ecdysozoa</taxon>
        <taxon>Arthropoda</taxon>
        <taxon>Hexapoda</taxon>
        <taxon>Insecta</taxon>
        <taxon>Pterygota</taxon>
        <taxon>Neoptera</taxon>
        <taxon>Endopterygota</taxon>
        <taxon>Siphonaptera</taxon>
        <taxon>Pulicidae</taxon>
        <taxon>Xenopsyllinae</taxon>
        <taxon>Xenopsylla</taxon>
    </lineage>
</organism>
<dbReference type="PANTHER" id="PTHR12933">
    <property type="entry name" value="ORF PROTEIN-RELATED"/>
    <property type="match status" value="1"/>
</dbReference>
<dbReference type="EMBL" id="GIIL01002123">
    <property type="protein sequence ID" value="NOV45849.1"/>
    <property type="molecule type" value="Transcribed_RNA"/>
</dbReference>
<feature type="domain" description="UTP25 C-terminal" evidence="7">
    <location>
        <begin position="592"/>
        <end position="777"/>
    </location>
</feature>
<dbReference type="AlphaFoldDB" id="A0A6M2DHT3"/>
<evidence type="ECO:0000256" key="4">
    <source>
        <dbReference type="ARBA" id="ARBA00024421"/>
    </source>
</evidence>
<feature type="compositionally biased region" description="Polar residues" evidence="6">
    <location>
        <begin position="23"/>
        <end position="35"/>
    </location>
</feature>
<dbReference type="GO" id="GO:0019843">
    <property type="term" value="F:rRNA binding"/>
    <property type="evidence" value="ECO:0007669"/>
    <property type="project" value="TreeGrafter"/>
</dbReference>
<comment type="subcellular location">
    <subcellularLocation>
        <location evidence="1">Nucleus</location>
        <location evidence="1">Nucleolus</location>
    </subcellularLocation>
</comment>
<accession>A0A6M2DHT3</accession>
<dbReference type="SUPFAM" id="SSF52540">
    <property type="entry name" value="P-loop containing nucleoside triphosphate hydrolases"/>
    <property type="match status" value="1"/>
</dbReference>
<feature type="region of interest" description="Disordered" evidence="6">
    <location>
        <begin position="1"/>
        <end position="52"/>
    </location>
</feature>
<evidence type="ECO:0000256" key="1">
    <source>
        <dbReference type="ARBA" id="ARBA00004604"/>
    </source>
</evidence>
<dbReference type="GO" id="GO:0032040">
    <property type="term" value="C:small-subunit processome"/>
    <property type="evidence" value="ECO:0007669"/>
    <property type="project" value="TreeGrafter"/>
</dbReference>
<dbReference type="GO" id="GO:0000462">
    <property type="term" value="P:maturation of SSU-rRNA from tricistronic rRNA transcript (SSU-rRNA, 5.8S rRNA, LSU-rRNA)"/>
    <property type="evidence" value="ECO:0007669"/>
    <property type="project" value="TreeGrafter"/>
</dbReference>
<feature type="domain" description="UTP25 NTP hydrolase-like" evidence="8">
    <location>
        <begin position="316"/>
        <end position="580"/>
    </location>
</feature>
<dbReference type="PANTHER" id="PTHR12933:SF0">
    <property type="entry name" value="U3 SMALL NUCLEOLAR RNA-ASSOCIATED PROTEIN 25 HOMOLOG"/>
    <property type="match status" value="1"/>
</dbReference>
<dbReference type="InterPro" id="IPR027417">
    <property type="entry name" value="P-loop_NTPase"/>
</dbReference>
<dbReference type="InterPro" id="IPR053939">
    <property type="entry name" value="UTP25_C"/>
</dbReference>
<dbReference type="Pfam" id="PF22916">
    <property type="entry name" value="UTP25_NTPase-like"/>
    <property type="match status" value="1"/>
</dbReference>
<evidence type="ECO:0000256" key="3">
    <source>
        <dbReference type="ARBA" id="ARBA00023242"/>
    </source>
</evidence>
<protein>
    <recommendedName>
        <fullName evidence="4">U3 small nucleolar RNA-associated protein 25 homolog</fullName>
    </recommendedName>
    <alternativeName>
        <fullName evidence="5">UTP25 small subunit processor component</fullName>
    </alternativeName>
</protein>
<keyword evidence="3" id="KW-0539">Nucleus</keyword>
<evidence type="ECO:0000256" key="6">
    <source>
        <dbReference type="SAM" id="MobiDB-lite"/>
    </source>
</evidence>
<dbReference type="InterPro" id="IPR010678">
    <property type="entry name" value="UTP25"/>
</dbReference>
<evidence type="ECO:0000313" key="9">
    <source>
        <dbReference type="EMBL" id="NOV45849.1"/>
    </source>
</evidence>
<evidence type="ECO:0000256" key="2">
    <source>
        <dbReference type="ARBA" id="ARBA00009223"/>
    </source>
</evidence>
<name>A0A6M2DHT3_XENCH</name>
<evidence type="ECO:0000259" key="8">
    <source>
        <dbReference type="Pfam" id="PF22916"/>
    </source>
</evidence>
<proteinExistence type="inferred from homology"/>
<comment type="similarity">
    <text evidence="2">Belongs to the UTP25 family.</text>
</comment>
<evidence type="ECO:0000256" key="5">
    <source>
        <dbReference type="ARBA" id="ARBA00032325"/>
    </source>
</evidence>
<dbReference type="InterPro" id="IPR053940">
    <property type="entry name" value="UTP25_NTPase-like"/>
</dbReference>
<dbReference type="GO" id="GO:0034511">
    <property type="term" value="F:U3 snoRNA binding"/>
    <property type="evidence" value="ECO:0007669"/>
    <property type="project" value="InterPro"/>
</dbReference>
<sequence length="783" mass="89797">MGRTKNSASRRRHGHAGNKTSKRNNLVNKTNNSKASTRKHNPKVFAKLKNLENEERLKQNRLRELEKQNQQSNSSENEEDFDNPLKTLVLSLHGTETNLENNVCSSDEYSLHDDSDICTTKDNIAYSDMVYEDIEDSHGSNSNKHSVIDYNIKYNDTITCTSINNVKNDEFEALKESNCQDNLAQVEPFPELDKFSTHLDFELNPMLLSSLSNNSMKLTCHELTWPILGKLVINIPTSEKCSKKSANILDENIKYAMEGTVPEQINLDFLDWGKIGVKPQLISNIPIANLNVLKKYANYNTLTPLQSELFSIMNGYQDLYYPNRSLNIVEDLRVVYCLHILNHLLKTRSRIIKHNSRISQQNCEISDNFRDQGFVRPRILVIVPFRHSALQIVRTLISFLVPDGGGSVQNSIRFENEFGGESIQFPKRNPKPEDYEQLFAGNTDDTFKLGIAITKKSMKLYADYYSSDIIIASPLGLRMAVGAPGEAKRDYDFLSSVELLIMDQADVFLAQNWDHVLHIMDHMHLQTKESHNTDFARVRMWALNGHSRLYRQSIVFASNDAPQLRAFISYGGRCCNYRGSARVANPIIGGSIREVMIMVPQVFHRLICDSATDAVDVRFNYFTKVVLPQYRGSNMAQCLLYIPDYFDYVRLRNCFKREEINFTQICEYTKESKMARARDLFYHGGASIMLYSERAHYFRRSRIKGIRHVIFYQPPGWPHFYSEICNLMQEANQNPKTAIDNNMTITILFTKYDILQVAGIVGTEKAARLIHSSKDLHMLITGD</sequence>
<dbReference type="Gene3D" id="3.40.50.300">
    <property type="entry name" value="P-loop containing nucleotide triphosphate hydrolases"/>
    <property type="match status" value="1"/>
</dbReference>
<reference evidence="9" key="1">
    <citation type="submission" date="2020-03" db="EMBL/GenBank/DDBJ databases">
        <title>Transcriptomic Profiling of the Digestive Tract of the Rat Flea, Xenopsylla cheopis, Following Blood Feeding and Infection with Yersinia pestis.</title>
        <authorList>
            <person name="Bland D.M."/>
            <person name="Martens C.A."/>
            <person name="Virtaneva K."/>
            <person name="Kanakabandi K."/>
            <person name="Long D."/>
            <person name="Rosenke R."/>
            <person name="Saturday G.A."/>
            <person name="Hoyt F.H."/>
            <person name="Bruno D.P."/>
            <person name="Ribeiro J.M.C."/>
            <person name="Hinnebusch J."/>
        </authorList>
    </citation>
    <scope>NUCLEOTIDE SEQUENCE</scope>
</reference>